<sequence>MKTRKMIRHWIVVACSKIDGYRYPSPDRLKFNTEAEAKMESQRLNKISSGMRWEVVFDNKAKLVA</sequence>
<reference evidence="2" key="1">
    <citation type="journal article" date="2013" name="Proc. Natl. Acad. Sci. U.S.A.">
        <title>Improving the coverage of the cyanobacterial phylum using diversity-driven genome sequencing.</title>
        <authorList>
            <person name="Shih P.M."/>
            <person name="Wu D."/>
            <person name="Latifi A."/>
            <person name="Axen S.D."/>
            <person name="Fewer D.P."/>
            <person name="Talla E."/>
            <person name="Calteau A."/>
            <person name="Cai F."/>
            <person name="Tandeau de Marsac N."/>
            <person name="Rippka R."/>
            <person name="Herdman M."/>
            <person name="Sivonen K."/>
            <person name="Coursin T."/>
            <person name="Laurent T."/>
            <person name="Goodwin L."/>
            <person name="Nolan M."/>
            <person name="Davenport K.W."/>
            <person name="Han C.S."/>
            <person name="Rubin E.M."/>
            <person name="Eisen J.A."/>
            <person name="Woyke T."/>
            <person name="Gugger M."/>
            <person name="Kerfeld C.A."/>
        </authorList>
    </citation>
    <scope>NUCLEOTIDE SEQUENCE [LARGE SCALE GENOMIC DNA]</scope>
    <source>
        <strain evidence="2">ATCC 27899 / PCC 7122</strain>
    </source>
</reference>
<dbReference type="EMBL" id="CP003659">
    <property type="protein sequence ID" value="AFZ56900.1"/>
    <property type="molecule type" value="Genomic_DNA"/>
</dbReference>
<evidence type="ECO:0000313" key="1">
    <source>
        <dbReference type="EMBL" id="AFZ56900.1"/>
    </source>
</evidence>
<proteinExistence type="predicted"/>
<dbReference type="HOGENOM" id="CLU_2840056_0_0_3"/>
<accession>K9ZEV3</accession>
<protein>
    <submittedName>
        <fullName evidence="1">Uncharacterized protein</fullName>
    </submittedName>
</protein>
<dbReference type="AlphaFoldDB" id="K9ZEV3"/>
<organism evidence="1 2">
    <name type="scientific">Anabaena cylindrica (strain ATCC 27899 / PCC 7122)</name>
    <dbReference type="NCBI Taxonomy" id="272123"/>
    <lineage>
        <taxon>Bacteria</taxon>
        <taxon>Bacillati</taxon>
        <taxon>Cyanobacteriota</taxon>
        <taxon>Cyanophyceae</taxon>
        <taxon>Nostocales</taxon>
        <taxon>Nostocaceae</taxon>
        <taxon>Anabaena</taxon>
    </lineage>
</organism>
<name>K9ZEV3_ANACC</name>
<gene>
    <name evidence="1" type="ordered locus">Anacy_1389</name>
</gene>
<evidence type="ECO:0000313" key="2">
    <source>
        <dbReference type="Proteomes" id="UP000010474"/>
    </source>
</evidence>
<dbReference type="STRING" id="272123.Anacy_1389"/>
<dbReference type="Proteomes" id="UP000010474">
    <property type="component" value="Chromosome"/>
</dbReference>
<dbReference type="KEGG" id="acy:Anacy_1389"/>
<keyword evidence="2" id="KW-1185">Reference proteome</keyword>